<comment type="similarity">
    <text evidence="1">Belongs to the MobA/MobL family.</text>
</comment>
<name>A0ABV7UG63_9HYPH</name>
<evidence type="ECO:0000256" key="2">
    <source>
        <dbReference type="ARBA" id="ARBA00022971"/>
    </source>
</evidence>
<feature type="compositionally biased region" description="Low complexity" evidence="4">
    <location>
        <begin position="698"/>
        <end position="726"/>
    </location>
</feature>
<feature type="coiled-coil region" evidence="3">
    <location>
        <begin position="500"/>
        <end position="530"/>
    </location>
</feature>
<sequence length="969" mass="106594">MRQDASVSNFAAQALRGLSVSMGNPGSPGAEFGRSHPTYKAARVNIGFGAAPGRQVPVHPAISFAFNNPGVRFGNRSTESSRPLSKDGASSFHFSHSFASKTSPLKQLIREFHGGRTHSASLAAAHLLYIERDGAAEKLQKNPSPKSREALIEALQAAAMARNPEDQQTYIERSGAPEIQNLLTSTDEVGASQLASFGNIGDTLEDRLHFWNAVEKIEREPRGDAILAKFSEYPDQWHSAKAAIKFAPKLIQSRLKASFGVAPGDINFRDLATPRALDIYKWLHEHAPDVPSEINPGRGGRVQNRIIAELPHELTARERLNILTNFTQKLTEKNLPFWAVIHAPDSNNDKRNYHVHIVYYDRPCKRVTMETPRGKRHMWDFEFVETKTFPNRHTRQTRPLMQEKDREVNSRGWIYTLRGHWEEACNAGLAQAGASKRYDRRTYKEMGIDLDPLKHIPSKTFNKERKGEVTVEGIDLARRQWNVLLETLANQNATLTYVRLANLEKKVNAAKKALLENKTLRDKAAALSQAEKLGSYASAHARAVGLTELLQDVTRLLIDRVASRAKLIFYGSYDAQTKRKRGRPRKNAPPVSPNTLSPEAREAAQFLKTLIARGKELDRHNGREVVIAQGQLAVVMRRLERLTAPPQPQNKSSRNAAWDDTMDQQHKRRLDELSNRIYTRLETIMPPQPKAPSRAKKPAPVASPAARTARPNKPAARAPAPTAVKPQQTVATPKHAAGKEQQSAPESRAAITPRENAGPPSIRPTPKPIRRRAPTPASTAPSGSPPTQRTIPADASKPATRGSAPVRPRKAPIPPPAGEKPLPQRPAPTAASTAPEASSGKGPPGTTPHNTTAPSPNPAATRAGAQERPLIDLQKASVTFGHEQTTRTSPPAATKVAAPLPVKTIKTREKSATERTRESVMGDKPKTPAAEKPADAHTPDQAPIPEGQPLPVKKLVRKKPRRRDSGYER</sequence>
<feature type="region of interest" description="Disordered" evidence="4">
    <location>
        <begin position="641"/>
        <end position="664"/>
    </location>
</feature>
<protein>
    <submittedName>
        <fullName evidence="6">MobA/MobL family protein</fullName>
    </submittedName>
</protein>
<proteinExistence type="inferred from homology"/>
<dbReference type="RefSeq" id="WP_191321100.1">
    <property type="nucleotide sequence ID" value="NZ_BNCG01000041.1"/>
</dbReference>
<evidence type="ECO:0000313" key="7">
    <source>
        <dbReference type="Proteomes" id="UP001595704"/>
    </source>
</evidence>
<reference evidence="7" key="1">
    <citation type="journal article" date="2019" name="Int. J. Syst. Evol. Microbiol.">
        <title>The Global Catalogue of Microorganisms (GCM) 10K type strain sequencing project: providing services to taxonomists for standard genome sequencing and annotation.</title>
        <authorList>
            <consortium name="The Broad Institute Genomics Platform"/>
            <consortium name="The Broad Institute Genome Sequencing Center for Infectious Disease"/>
            <person name="Wu L."/>
            <person name="Ma J."/>
        </authorList>
    </citation>
    <scope>NUCLEOTIDE SEQUENCE [LARGE SCALE GENOMIC DNA]</scope>
    <source>
        <strain evidence="7">KCTC 42282</strain>
    </source>
</reference>
<keyword evidence="2" id="KW-0184">Conjugation</keyword>
<evidence type="ECO:0000259" key="5">
    <source>
        <dbReference type="Pfam" id="PF03389"/>
    </source>
</evidence>
<feature type="region of interest" description="Disordered" evidence="4">
    <location>
        <begin position="683"/>
        <end position="969"/>
    </location>
</feature>
<gene>
    <name evidence="6" type="ORF">ACFONL_07055</name>
</gene>
<evidence type="ECO:0000256" key="3">
    <source>
        <dbReference type="SAM" id="Coils"/>
    </source>
</evidence>
<keyword evidence="7" id="KW-1185">Reference proteome</keyword>
<accession>A0ABV7UG63</accession>
<feature type="compositionally biased region" description="Basic and acidic residues" evidence="4">
    <location>
        <begin position="906"/>
        <end position="926"/>
    </location>
</feature>
<feature type="compositionally biased region" description="Low complexity" evidence="4">
    <location>
        <begin position="774"/>
        <end position="787"/>
    </location>
</feature>
<feature type="compositionally biased region" description="Pro residues" evidence="4">
    <location>
        <begin position="811"/>
        <end position="826"/>
    </location>
</feature>
<evidence type="ECO:0000313" key="6">
    <source>
        <dbReference type="EMBL" id="MFC3637142.1"/>
    </source>
</evidence>
<dbReference type="InterPro" id="IPR005053">
    <property type="entry name" value="MobA_MobL"/>
</dbReference>
<organism evidence="6 7">
    <name type="scientific">Camelimonas fluminis</name>
    <dbReference type="NCBI Taxonomy" id="1576911"/>
    <lineage>
        <taxon>Bacteria</taxon>
        <taxon>Pseudomonadati</taxon>
        <taxon>Pseudomonadota</taxon>
        <taxon>Alphaproteobacteria</taxon>
        <taxon>Hyphomicrobiales</taxon>
        <taxon>Chelatococcaceae</taxon>
        <taxon>Camelimonas</taxon>
    </lineage>
</organism>
<evidence type="ECO:0000256" key="1">
    <source>
        <dbReference type="ARBA" id="ARBA00010873"/>
    </source>
</evidence>
<dbReference type="Pfam" id="PF03389">
    <property type="entry name" value="MobA_MobL"/>
    <property type="match status" value="1"/>
</dbReference>
<dbReference type="PRINTS" id="PR01217">
    <property type="entry name" value="PRICHEXTENSN"/>
</dbReference>
<evidence type="ECO:0000256" key="4">
    <source>
        <dbReference type="SAM" id="MobiDB-lite"/>
    </source>
</evidence>
<feature type="compositionally biased region" description="Low complexity" evidence="4">
    <location>
        <begin position="827"/>
        <end position="839"/>
    </location>
</feature>
<comment type="caution">
    <text evidence="6">The sequence shown here is derived from an EMBL/GenBank/DDBJ whole genome shotgun (WGS) entry which is preliminary data.</text>
</comment>
<keyword evidence="3" id="KW-0175">Coiled coil</keyword>
<dbReference type="Gene3D" id="3.30.930.30">
    <property type="match status" value="1"/>
</dbReference>
<dbReference type="Proteomes" id="UP001595704">
    <property type="component" value="Unassembled WGS sequence"/>
</dbReference>
<feature type="domain" description="MobA/MobL protein" evidence="5">
    <location>
        <begin position="301"/>
        <end position="465"/>
    </location>
</feature>
<feature type="region of interest" description="Disordered" evidence="4">
    <location>
        <begin position="578"/>
        <end position="597"/>
    </location>
</feature>
<feature type="compositionally biased region" description="Polar residues" evidence="4">
    <location>
        <begin position="882"/>
        <end position="891"/>
    </location>
</feature>
<dbReference type="EMBL" id="JBHRYC010000027">
    <property type="protein sequence ID" value="MFC3637142.1"/>
    <property type="molecule type" value="Genomic_DNA"/>
</dbReference>